<dbReference type="AlphaFoldDB" id="A0A2P2M5Q3"/>
<reference evidence="1" key="1">
    <citation type="submission" date="2018-02" db="EMBL/GenBank/DDBJ databases">
        <title>Rhizophora mucronata_Transcriptome.</title>
        <authorList>
            <person name="Meera S.P."/>
            <person name="Sreeshan A."/>
            <person name="Augustine A."/>
        </authorList>
    </citation>
    <scope>NUCLEOTIDE SEQUENCE</scope>
    <source>
        <tissue evidence="1">Leaf</tissue>
    </source>
</reference>
<name>A0A2P2M5Q3_RHIMU</name>
<dbReference type="EMBL" id="GGEC01045062">
    <property type="protein sequence ID" value="MBX25546.1"/>
    <property type="molecule type" value="Transcribed_RNA"/>
</dbReference>
<accession>A0A2P2M5Q3</accession>
<sequence>MGLNHICIIALEKGKCCLSV</sequence>
<proteinExistence type="predicted"/>
<evidence type="ECO:0000313" key="1">
    <source>
        <dbReference type="EMBL" id="MBX25546.1"/>
    </source>
</evidence>
<organism evidence="1">
    <name type="scientific">Rhizophora mucronata</name>
    <name type="common">Asiatic mangrove</name>
    <dbReference type="NCBI Taxonomy" id="61149"/>
    <lineage>
        <taxon>Eukaryota</taxon>
        <taxon>Viridiplantae</taxon>
        <taxon>Streptophyta</taxon>
        <taxon>Embryophyta</taxon>
        <taxon>Tracheophyta</taxon>
        <taxon>Spermatophyta</taxon>
        <taxon>Magnoliopsida</taxon>
        <taxon>eudicotyledons</taxon>
        <taxon>Gunneridae</taxon>
        <taxon>Pentapetalae</taxon>
        <taxon>rosids</taxon>
        <taxon>fabids</taxon>
        <taxon>Malpighiales</taxon>
        <taxon>Rhizophoraceae</taxon>
        <taxon>Rhizophora</taxon>
    </lineage>
</organism>
<protein>
    <submittedName>
        <fullName evidence="1">Uncharacterized protein</fullName>
    </submittedName>
</protein>